<sequence length="57" mass="6200">MSSALTKKQIAVLIGAVMESLKLKWALNGEQGPEPTDLSRIQDALDLMESVYSDPIP</sequence>
<evidence type="ECO:0000313" key="1">
    <source>
        <dbReference type="EMBL" id="AGY47468.1"/>
    </source>
</evidence>
<proteinExistence type="predicted"/>
<dbReference type="KEGG" id="vg:17960127"/>
<organismHost>
    <name type="scientific">Bacillus subtilis</name>
    <dbReference type="NCBI Taxonomy" id="1423"/>
</organismHost>
<evidence type="ECO:0000313" key="2">
    <source>
        <dbReference type="Proteomes" id="UP000017648"/>
    </source>
</evidence>
<gene>
    <name evidence="1" type="ORF">Grass_203</name>
</gene>
<dbReference type="RefSeq" id="YP_008771569.1">
    <property type="nucleotide sequence ID" value="NC_022771.1"/>
</dbReference>
<dbReference type="GeneID" id="17960127"/>
<accession>U5PYB4</accession>
<reference evidence="1 2" key="1">
    <citation type="journal article" date="2013" name="Genome Announc.">
        <title>Complete Genome of Bacillus subtilis Myophage Grass.</title>
        <authorList>
            <person name="Miller S.Y."/>
            <person name="Colquhoun J.M."/>
            <person name="Perl A.L."/>
            <person name="Chamakura K.R."/>
            <person name="Kuty Everett G.F."/>
        </authorList>
    </citation>
    <scope>NUCLEOTIDE SEQUENCE [LARGE SCALE GENOMIC DNA]</scope>
</reference>
<dbReference type="Proteomes" id="UP000017648">
    <property type="component" value="Segment"/>
</dbReference>
<name>U5PYB4_BPGRA</name>
<protein>
    <submittedName>
        <fullName evidence="1">Uncharacterized protein</fullName>
    </submittedName>
</protein>
<dbReference type="EMBL" id="KF669652">
    <property type="protein sequence ID" value="AGY47468.1"/>
    <property type="molecule type" value="Genomic_DNA"/>
</dbReference>
<keyword evidence="2" id="KW-1185">Reference proteome</keyword>
<organism evidence="1 2">
    <name type="scientific">Bacillus phage Grass</name>
    <dbReference type="NCBI Taxonomy" id="1406785"/>
    <lineage>
        <taxon>Viruses</taxon>
        <taxon>Duplodnaviria</taxon>
        <taxon>Heunggongvirae</taxon>
        <taxon>Uroviricota</taxon>
        <taxon>Caudoviricetes</taxon>
        <taxon>Herelleviridae</taxon>
        <taxon>Bastillevirinae</taxon>
        <taxon>Nitunavirus</taxon>
        <taxon>Nitunavirus grass</taxon>
    </lineage>
</organism>